<dbReference type="AlphaFoldDB" id="A0A3S2V9T0"/>
<feature type="domain" description="Transglycosylase SLT" evidence="5">
    <location>
        <begin position="314"/>
        <end position="414"/>
    </location>
</feature>
<feature type="compositionally biased region" description="Pro residues" evidence="4">
    <location>
        <begin position="22"/>
        <end position="34"/>
    </location>
</feature>
<dbReference type="SUPFAM" id="SSF48435">
    <property type="entry name" value="Bacterial muramidases"/>
    <property type="match status" value="1"/>
</dbReference>
<dbReference type="Gene3D" id="1.10.530.10">
    <property type="match status" value="1"/>
</dbReference>
<dbReference type="OrthoDB" id="9815002at2"/>
<reference evidence="6 7" key="1">
    <citation type="submission" date="2019-01" db="EMBL/GenBank/DDBJ databases">
        <authorList>
            <person name="Chen W.-M."/>
        </authorList>
    </citation>
    <scope>NUCLEOTIDE SEQUENCE [LARGE SCALE GENOMIC DNA]</scope>
    <source>
        <strain evidence="6 7">FSY-9</strain>
    </source>
</reference>
<evidence type="ECO:0000256" key="2">
    <source>
        <dbReference type="ARBA" id="ARBA00009387"/>
    </source>
</evidence>
<dbReference type="CDD" id="cd13401">
    <property type="entry name" value="Slt70-like"/>
    <property type="match status" value="1"/>
</dbReference>
<dbReference type="PANTHER" id="PTHR37423">
    <property type="entry name" value="SOLUBLE LYTIC MUREIN TRANSGLYCOSYLASE-RELATED"/>
    <property type="match status" value="1"/>
</dbReference>
<keyword evidence="3" id="KW-0732">Signal</keyword>
<dbReference type="EMBL" id="SACO01000024">
    <property type="protein sequence ID" value="RVU02245.1"/>
    <property type="molecule type" value="Genomic_DNA"/>
</dbReference>
<evidence type="ECO:0000313" key="7">
    <source>
        <dbReference type="Proteomes" id="UP000282837"/>
    </source>
</evidence>
<gene>
    <name evidence="6" type="ORF">EOE18_17635</name>
</gene>
<dbReference type="GO" id="GO:0004553">
    <property type="term" value="F:hydrolase activity, hydrolyzing O-glycosyl compounds"/>
    <property type="evidence" value="ECO:0007669"/>
    <property type="project" value="InterPro"/>
</dbReference>
<evidence type="ECO:0000256" key="4">
    <source>
        <dbReference type="SAM" id="MobiDB-lite"/>
    </source>
</evidence>
<accession>A0A3S2V9T0</accession>
<proteinExistence type="inferred from homology"/>
<comment type="similarity">
    <text evidence="2">Belongs to the virb1 family.</text>
</comment>
<comment type="similarity">
    <text evidence="1">Belongs to the transglycosylase Slt family.</text>
</comment>
<dbReference type="InterPro" id="IPR023346">
    <property type="entry name" value="Lysozyme-like_dom_sf"/>
</dbReference>
<dbReference type="GO" id="GO:0042597">
    <property type="term" value="C:periplasmic space"/>
    <property type="evidence" value="ECO:0007669"/>
    <property type="project" value="InterPro"/>
</dbReference>
<evidence type="ECO:0000256" key="3">
    <source>
        <dbReference type="ARBA" id="ARBA00022729"/>
    </source>
</evidence>
<dbReference type="InterPro" id="IPR008258">
    <property type="entry name" value="Transglycosylase_SLT_dom_1"/>
</dbReference>
<protein>
    <submittedName>
        <fullName evidence="6">Lytic transglycosylase domain-containing protein</fullName>
    </submittedName>
</protein>
<evidence type="ECO:0000256" key="1">
    <source>
        <dbReference type="ARBA" id="ARBA00007734"/>
    </source>
</evidence>
<organism evidence="6 7">
    <name type="scientific">Novosphingobium umbonatum</name>
    <dbReference type="NCBI Taxonomy" id="1908524"/>
    <lineage>
        <taxon>Bacteria</taxon>
        <taxon>Pseudomonadati</taxon>
        <taxon>Pseudomonadota</taxon>
        <taxon>Alphaproteobacteria</taxon>
        <taxon>Sphingomonadales</taxon>
        <taxon>Sphingomonadaceae</taxon>
        <taxon>Novosphingobium</taxon>
    </lineage>
</organism>
<dbReference type="Proteomes" id="UP000282837">
    <property type="component" value="Unassembled WGS sequence"/>
</dbReference>
<keyword evidence="7" id="KW-1185">Reference proteome</keyword>
<name>A0A3S2V9T0_9SPHN</name>
<dbReference type="Pfam" id="PF01464">
    <property type="entry name" value="SLT"/>
    <property type="match status" value="1"/>
</dbReference>
<dbReference type="Gene3D" id="1.25.20.10">
    <property type="entry name" value="Bacterial muramidases"/>
    <property type="match status" value="1"/>
</dbReference>
<sequence>MARVTAAANPSLFKPAPATTPDGPPAPTPPPAEVIPPEFLGDPGYLADRGRMLLRRGRNGELASLFATRLPLARPALDQRRWAGITLAAARAAEASDQLHIALGAVEGFGSGTDISQLAFAVRDDYTSLMWLGGTTALWTLRNPNAAATLFYRYATAARSPNTRAKGFYWAGRAMEEAGRRAEAQAYYNSAAAYPDQFHGLMALEKLGRPLPSMADAPHPSPTPALRAAFNARPITQAVREVARETDWQTTIRFFRSIADQGRTEMDFVLLGELASELGRRDLAVVSGQAAENAGLRNFRELSFPVTPIPEGGQWTWIHAIARQESQFSYNALSRTNARGLMQLMPTTAAETARRIGLPFSTEALTADPSYNLALGNAYFARLLSSFNGSYPLAVAAYNAGPGNVRKWLAARGDPRNGGVDWLEWIERIPFGETRGYVYHVMENAVTYEALVPDKASYRGPNPLSHFLGR</sequence>
<evidence type="ECO:0000313" key="6">
    <source>
        <dbReference type="EMBL" id="RVU02245.1"/>
    </source>
</evidence>
<dbReference type="SUPFAM" id="SSF53955">
    <property type="entry name" value="Lysozyme-like"/>
    <property type="match status" value="1"/>
</dbReference>
<dbReference type="PANTHER" id="PTHR37423:SF2">
    <property type="entry name" value="MEMBRANE-BOUND LYTIC MUREIN TRANSGLYCOSYLASE C"/>
    <property type="match status" value="1"/>
</dbReference>
<comment type="caution">
    <text evidence="6">The sequence shown here is derived from an EMBL/GenBank/DDBJ whole genome shotgun (WGS) entry which is preliminary data.</text>
</comment>
<evidence type="ECO:0000259" key="5">
    <source>
        <dbReference type="Pfam" id="PF01464"/>
    </source>
</evidence>
<feature type="region of interest" description="Disordered" evidence="4">
    <location>
        <begin position="1"/>
        <end position="40"/>
    </location>
</feature>
<dbReference type="InterPro" id="IPR008939">
    <property type="entry name" value="Lytic_TGlycosylase_superhlx_U"/>
</dbReference>